<keyword evidence="2" id="KW-1185">Reference proteome</keyword>
<comment type="caution">
    <text evidence="1">The sequence shown here is derived from an EMBL/GenBank/DDBJ whole genome shotgun (WGS) entry which is preliminary data.</text>
</comment>
<name>A0ACC6KRH1_9SPHI</name>
<gene>
    <name evidence="1" type="ORF">J2X78_000358</name>
</gene>
<dbReference type="Proteomes" id="UP001246858">
    <property type="component" value="Unassembled WGS sequence"/>
</dbReference>
<organism evidence="1 2">
    <name type="scientific">Pedobacter africanus</name>
    <dbReference type="NCBI Taxonomy" id="151894"/>
    <lineage>
        <taxon>Bacteria</taxon>
        <taxon>Pseudomonadati</taxon>
        <taxon>Bacteroidota</taxon>
        <taxon>Sphingobacteriia</taxon>
        <taxon>Sphingobacteriales</taxon>
        <taxon>Sphingobacteriaceae</taxon>
        <taxon>Pedobacter</taxon>
    </lineage>
</organism>
<sequence>MKQQLLLALGLLFSAASHPQDIAVKDVPAAVMTSFNKAFPKAVHVEWEMKGNLYNAEFDLGRRDHEVWLNSKGAIVKHKEEIRGRELPEAVSRTIKQNYKGYWIDDADRYEEGKQFFYKVELKTLTAEKNLVLDRNGRIVNKVL</sequence>
<evidence type="ECO:0000313" key="2">
    <source>
        <dbReference type="Proteomes" id="UP001246858"/>
    </source>
</evidence>
<reference evidence="1" key="1">
    <citation type="submission" date="2023-07" db="EMBL/GenBank/DDBJ databases">
        <title>Sorghum-associated microbial communities from plants grown in Nebraska, USA.</title>
        <authorList>
            <person name="Schachtman D."/>
        </authorList>
    </citation>
    <scope>NUCLEOTIDE SEQUENCE</scope>
    <source>
        <strain evidence="1">2697</strain>
    </source>
</reference>
<accession>A0ACC6KRH1</accession>
<proteinExistence type="predicted"/>
<protein>
    <submittedName>
        <fullName evidence="1">Uncharacterized protein</fullName>
    </submittedName>
</protein>
<evidence type="ECO:0000313" key="1">
    <source>
        <dbReference type="EMBL" id="MDR6781806.1"/>
    </source>
</evidence>
<dbReference type="EMBL" id="JAVDTF010000001">
    <property type="protein sequence ID" value="MDR6781806.1"/>
    <property type="molecule type" value="Genomic_DNA"/>
</dbReference>